<dbReference type="RefSeq" id="WP_184248415.1">
    <property type="nucleotide sequence ID" value="NZ_BAAACU010000012.1"/>
</dbReference>
<sequence>MRQAIDKTFIYYLIAYIGMFLLTAFIPVLHIITVFLLPIPIILWWKNWETKWVMIGITIITLLSLVIFPALPISLMAILAGCFIGYPLKKERHPYEVWANGTVGLFLSMVATYVFLELLLPFSITEEITRTIDESLEMTRQFMDSVGVGSLSPEEMLTLKEQMMALLQLIPVGMVVISMVIALVVQWLSYKWMNREAGNSYRFPPFKDFRLPKIVLWIYFIVLVLGLFGLNDPNHSMATILVNVSNLAGILLAIQGLSFIFFYNHLKKGSKALPIVAIIILLFFPFLGLYLLRILGIIDVGFDLKKRMAK</sequence>
<dbReference type="AlphaFoldDB" id="A0A841RS11"/>
<dbReference type="PANTHER" id="PTHR41324:SF1">
    <property type="entry name" value="DUF2232 DOMAIN-CONTAINING PROTEIN"/>
    <property type="match status" value="1"/>
</dbReference>
<name>A0A841RS11_9BACI</name>
<feature type="transmembrane region" description="Helical" evidence="1">
    <location>
        <begin position="165"/>
        <end position="190"/>
    </location>
</feature>
<keyword evidence="1" id="KW-0812">Transmembrane</keyword>
<dbReference type="PANTHER" id="PTHR41324">
    <property type="entry name" value="MEMBRANE PROTEIN-RELATED"/>
    <property type="match status" value="1"/>
</dbReference>
<keyword evidence="3" id="KW-1185">Reference proteome</keyword>
<feature type="transmembrane region" description="Helical" evidence="1">
    <location>
        <begin position="9"/>
        <end position="32"/>
    </location>
</feature>
<dbReference type="Proteomes" id="UP000572212">
    <property type="component" value="Unassembled WGS sequence"/>
</dbReference>
<feature type="transmembrane region" description="Helical" evidence="1">
    <location>
        <begin position="211"/>
        <end position="230"/>
    </location>
</feature>
<keyword evidence="1" id="KW-1133">Transmembrane helix</keyword>
<evidence type="ECO:0000313" key="2">
    <source>
        <dbReference type="EMBL" id="MBB6513368.1"/>
    </source>
</evidence>
<evidence type="ECO:0000256" key="1">
    <source>
        <dbReference type="SAM" id="Phobius"/>
    </source>
</evidence>
<dbReference type="InterPro" id="IPR018710">
    <property type="entry name" value="DUF2232"/>
</dbReference>
<dbReference type="EMBL" id="JACHON010000011">
    <property type="protein sequence ID" value="MBB6513368.1"/>
    <property type="molecule type" value="Genomic_DNA"/>
</dbReference>
<reference evidence="2 3" key="1">
    <citation type="submission" date="2020-08" db="EMBL/GenBank/DDBJ databases">
        <title>Genomic Encyclopedia of Type Strains, Phase IV (KMG-IV): sequencing the most valuable type-strain genomes for metagenomic binning, comparative biology and taxonomic classification.</title>
        <authorList>
            <person name="Goeker M."/>
        </authorList>
    </citation>
    <scope>NUCLEOTIDE SEQUENCE [LARGE SCALE GENOMIC DNA]</scope>
    <source>
        <strain evidence="2 3">DSM 11805</strain>
    </source>
</reference>
<gene>
    <name evidence="2" type="ORF">GGQ92_002176</name>
</gene>
<feature type="transmembrane region" description="Helical" evidence="1">
    <location>
        <begin position="52"/>
        <end position="85"/>
    </location>
</feature>
<feature type="transmembrane region" description="Helical" evidence="1">
    <location>
        <begin position="236"/>
        <end position="263"/>
    </location>
</feature>
<feature type="transmembrane region" description="Helical" evidence="1">
    <location>
        <begin position="97"/>
        <end position="116"/>
    </location>
</feature>
<protein>
    <submittedName>
        <fullName evidence="2">Uncharacterized protein YybS (DUF2232 family)</fullName>
    </submittedName>
</protein>
<feature type="transmembrane region" description="Helical" evidence="1">
    <location>
        <begin position="275"/>
        <end position="298"/>
    </location>
</feature>
<proteinExistence type="predicted"/>
<dbReference type="Pfam" id="PF09991">
    <property type="entry name" value="DUF2232"/>
    <property type="match status" value="1"/>
</dbReference>
<evidence type="ECO:0000313" key="3">
    <source>
        <dbReference type="Proteomes" id="UP000572212"/>
    </source>
</evidence>
<comment type="caution">
    <text evidence="2">The sequence shown here is derived from an EMBL/GenBank/DDBJ whole genome shotgun (WGS) entry which is preliminary data.</text>
</comment>
<organism evidence="2 3">
    <name type="scientific">Gracilibacillus halotolerans</name>
    <dbReference type="NCBI Taxonomy" id="74386"/>
    <lineage>
        <taxon>Bacteria</taxon>
        <taxon>Bacillati</taxon>
        <taxon>Bacillota</taxon>
        <taxon>Bacilli</taxon>
        <taxon>Bacillales</taxon>
        <taxon>Bacillaceae</taxon>
        <taxon>Gracilibacillus</taxon>
    </lineage>
</organism>
<accession>A0A841RS11</accession>
<keyword evidence="1" id="KW-0472">Membrane</keyword>